<evidence type="ECO:0000256" key="1">
    <source>
        <dbReference type="ARBA" id="ARBA00009670"/>
    </source>
</evidence>
<evidence type="ECO:0000313" key="4">
    <source>
        <dbReference type="EMBL" id="QRQ82731.1"/>
    </source>
</evidence>
<evidence type="ECO:0000256" key="2">
    <source>
        <dbReference type="SAM" id="Phobius"/>
    </source>
</evidence>
<dbReference type="Gene3D" id="1.10.510.10">
    <property type="entry name" value="Transferase(Phosphotransferase) domain 1"/>
    <property type="match status" value="1"/>
</dbReference>
<keyword evidence="2" id="KW-0472">Membrane</keyword>
<keyword evidence="2" id="KW-1133">Transmembrane helix</keyword>
<feature type="domain" description="Protein kinase" evidence="3">
    <location>
        <begin position="128"/>
        <end position="446"/>
    </location>
</feature>
<gene>
    <name evidence="4" type="ORF">JQU52_04910</name>
</gene>
<evidence type="ECO:0000259" key="3">
    <source>
        <dbReference type="PROSITE" id="PS50011"/>
    </source>
</evidence>
<name>A0A892ZHS0_9NEIS</name>
<dbReference type="Proteomes" id="UP000653156">
    <property type="component" value="Chromosome"/>
</dbReference>
<feature type="transmembrane region" description="Helical" evidence="2">
    <location>
        <begin position="526"/>
        <end position="552"/>
    </location>
</feature>
<dbReference type="SUPFAM" id="SSF56112">
    <property type="entry name" value="Protein kinase-like (PK-like)"/>
    <property type="match status" value="1"/>
</dbReference>
<reference evidence="4" key="1">
    <citation type="submission" date="2021-02" db="EMBL/GenBank/DDBJ databases">
        <title>Neisseriaceae sp. 26B isolated from the cloaca of a Common Toad-headed Turtle (Mesoclemmys nasuta).</title>
        <authorList>
            <person name="Spergser J."/>
            <person name="Busse H.-J."/>
        </authorList>
    </citation>
    <scope>NUCLEOTIDE SEQUENCE</scope>
    <source>
        <strain evidence="4">26B</strain>
    </source>
</reference>
<dbReference type="KEGG" id="ptes:JQU52_04910"/>
<dbReference type="Pfam" id="PF03109">
    <property type="entry name" value="ABC1"/>
    <property type="match status" value="1"/>
</dbReference>
<comment type="similarity">
    <text evidence="1">Belongs to the protein kinase superfamily. ADCK protein kinase family.</text>
</comment>
<evidence type="ECO:0000313" key="5">
    <source>
        <dbReference type="Proteomes" id="UP000653156"/>
    </source>
</evidence>
<feature type="transmembrane region" description="Helical" evidence="2">
    <location>
        <begin position="501"/>
        <end position="520"/>
    </location>
</feature>
<dbReference type="InterPro" id="IPR004147">
    <property type="entry name" value="ABC1_dom"/>
</dbReference>
<protein>
    <submittedName>
        <fullName evidence="4">Phosphotransferase</fullName>
    </submittedName>
</protein>
<dbReference type="InterPro" id="IPR000719">
    <property type="entry name" value="Prot_kinase_dom"/>
</dbReference>
<proteinExistence type="inferred from homology"/>
<dbReference type="PANTHER" id="PTHR10566:SF113">
    <property type="entry name" value="PROTEIN ACTIVITY OF BC1 COMPLEX KINASE 7, CHLOROPLASTIC"/>
    <property type="match status" value="1"/>
</dbReference>
<dbReference type="GO" id="GO:0005524">
    <property type="term" value="F:ATP binding"/>
    <property type="evidence" value="ECO:0007669"/>
    <property type="project" value="InterPro"/>
</dbReference>
<dbReference type="EMBL" id="CP069798">
    <property type="protein sequence ID" value="QRQ82731.1"/>
    <property type="molecule type" value="Genomic_DNA"/>
</dbReference>
<dbReference type="PROSITE" id="PS50011">
    <property type="entry name" value="PROTEIN_KINASE_DOM"/>
    <property type="match status" value="1"/>
</dbReference>
<dbReference type="GO" id="GO:0004672">
    <property type="term" value="F:protein kinase activity"/>
    <property type="evidence" value="ECO:0007669"/>
    <property type="project" value="InterPro"/>
</dbReference>
<accession>A0A892ZHS0</accession>
<dbReference type="PANTHER" id="PTHR10566">
    <property type="entry name" value="CHAPERONE-ACTIVITY OF BC1 COMPLEX CABC1 -RELATED"/>
    <property type="match status" value="1"/>
</dbReference>
<organism evidence="4 5">
    <name type="scientific">Paralysiella testudinis</name>
    <dbReference type="NCBI Taxonomy" id="2809020"/>
    <lineage>
        <taxon>Bacteria</taxon>
        <taxon>Pseudomonadati</taxon>
        <taxon>Pseudomonadota</taxon>
        <taxon>Betaproteobacteria</taxon>
        <taxon>Neisseriales</taxon>
        <taxon>Neisseriaceae</taxon>
        <taxon>Paralysiella</taxon>
    </lineage>
</organism>
<dbReference type="InterPro" id="IPR050154">
    <property type="entry name" value="UbiB_kinase"/>
</dbReference>
<dbReference type="CDD" id="cd05121">
    <property type="entry name" value="ABC1_ADCK3-like"/>
    <property type="match status" value="1"/>
</dbReference>
<keyword evidence="5" id="KW-1185">Reference proteome</keyword>
<sequence>MSKSAFAAMGDLARLREIAAILARYGLSEFIQRLRLSGKPWQDKQAQAAAQQHRYLSTPQRFRRAFEELGPTFIKLGQVLSTRVDIFGREWTEEFEHLQSNVRPIASADILALIESQLQQPLGEVFRHIDPQPIGSASIAQVHRAVLVSGEVVAVKVKRPDIDATIAADLRILTHIAQLIETEIPESRRYHPVQMLHYFARSLAKETDLSVELRYLQRFGRAYENHAFIRIPKVYAAYSNRQLLVQEYIDDTLLNDLALETLPAEARRQLATHITDALLGMILQHGFFHADPHPGNIFVNAQGRIALIDFGLVGHLSATRRREIISLINALMQRDQFAMQYVLSNWAQGDLPDESLLGADVMEMLLNYEHTAMKDLRISQVINDITHIMRTHELTLPPDLVMLFKALITLEGVVKRLDGEFELLQHAKPIVRNIMRHRLQPGHVWRKSKMHTQMLTQVLDEMPQNVLRLSRRIQKGQFSINLDIKRLEQLNTQLDRITNRLTMGIVTAALIVGSSIVMNIDAGPKLFGLPFFGLIGYLLAFANSLWVIWSIWRSGKH</sequence>
<keyword evidence="2" id="KW-0812">Transmembrane</keyword>
<dbReference type="AlphaFoldDB" id="A0A892ZHS0"/>
<dbReference type="SMART" id="SM00220">
    <property type="entry name" value="S_TKc"/>
    <property type="match status" value="1"/>
</dbReference>
<dbReference type="InterPro" id="IPR011009">
    <property type="entry name" value="Kinase-like_dom_sf"/>
</dbReference>
<dbReference type="RefSeq" id="WP_230340018.1">
    <property type="nucleotide sequence ID" value="NZ_CP069798.1"/>
</dbReference>